<keyword evidence="1" id="KW-0812">Transmembrane</keyword>
<accession>A0A4R6TDA9</accession>
<name>A0A4R6TDA9_9FLAO</name>
<reference evidence="2 3" key="1">
    <citation type="submission" date="2019-03" db="EMBL/GenBank/DDBJ databases">
        <title>Genomic Encyclopedia of Type Strains, Phase III (KMG-III): the genomes of soil and plant-associated and newly described type strains.</title>
        <authorList>
            <person name="Whitman W."/>
        </authorList>
    </citation>
    <scope>NUCLEOTIDE SEQUENCE [LARGE SCALE GENOMIC DNA]</scope>
    <source>
        <strain evidence="2 3">CECT 8283</strain>
    </source>
</reference>
<comment type="caution">
    <text evidence="2">The sequence shown here is derived from an EMBL/GenBank/DDBJ whole genome shotgun (WGS) entry which is preliminary data.</text>
</comment>
<feature type="transmembrane region" description="Helical" evidence="1">
    <location>
        <begin position="12"/>
        <end position="34"/>
    </location>
</feature>
<dbReference type="AlphaFoldDB" id="A0A4R6TDA9"/>
<evidence type="ECO:0000313" key="3">
    <source>
        <dbReference type="Proteomes" id="UP000295390"/>
    </source>
</evidence>
<organism evidence="2 3">
    <name type="scientific">Tenacibaculum caenipelagi</name>
    <dbReference type="NCBI Taxonomy" id="1325435"/>
    <lineage>
        <taxon>Bacteria</taxon>
        <taxon>Pseudomonadati</taxon>
        <taxon>Bacteroidota</taxon>
        <taxon>Flavobacteriia</taxon>
        <taxon>Flavobacteriales</taxon>
        <taxon>Flavobacteriaceae</taxon>
        <taxon>Tenacibaculum</taxon>
    </lineage>
</organism>
<evidence type="ECO:0008006" key="4">
    <source>
        <dbReference type="Google" id="ProtNLM"/>
    </source>
</evidence>
<keyword evidence="3" id="KW-1185">Reference proteome</keyword>
<keyword evidence="1" id="KW-1133">Transmembrane helix</keyword>
<dbReference type="RefSeq" id="WP_133537920.1">
    <property type="nucleotide sequence ID" value="NZ_SNYH01000007.1"/>
</dbReference>
<sequence length="419" mass="47545">MLYKLTKIKAGALQYVLVVSVIIAVIMFAFMLLINLQRQISTKHTFYKQAIYSVNYGFDYLSNSYVEYNKKLSREFSDNPKEETTVLRKKWGLFDLGMVKSKVGKEFFQKTGLLGWKQKDRKALYLQDNNNPLVLVGKSIIIGDVSLPEQGVKTGNIGGISFYGDNLVIGKKYISISKLPSIENVEILNEVMNQSYLNDSIQRFELENNLNMMQSFNKQTLLNDSGFGIFLRNITLKGNIIIRSEKKIIVEASAKLNDVILIAPEIELKENVYGNFQVFATKSIILGKNCKIEYPSALVLIDDKEDKKNGNKIEIGEGSVFKGILLYKDQSKQGKRSYIPQIIVKDKALLVGETYSEGNVELLGSINGTVIAKGFIANQFGNTYLNHIYNGRINERELYSEYVGLKINSDYQKVVKWLY</sequence>
<dbReference type="Proteomes" id="UP000295390">
    <property type="component" value="Unassembled WGS sequence"/>
</dbReference>
<gene>
    <name evidence="2" type="ORF">DFQ07_2933</name>
</gene>
<dbReference type="OrthoDB" id="1004942at2"/>
<dbReference type="EMBL" id="SNYH01000007">
    <property type="protein sequence ID" value="TDQ21838.1"/>
    <property type="molecule type" value="Genomic_DNA"/>
</dbReference>
<evidence type="ECO:0000313" key="2">
    <source>
        <dbReference type="EMBL" id="TDQ21838.1"/>
    </source>
</evidence>
<protein>
    <recommendedName>
        <fullName evidence="4">Cytoskeletal protein CcmA (Bactofilin family)</fullName>
    </recommendedName>
</protein>
<evidence type="ECO:0000256" key="1">
    <source>
        <dbReference type="SAM" id="Phobius"/>
    </source>
</evidence>
<keyword evidence="1" id="KW-0472">Membrane</keyword>
<proteinExistence type="predicted"/>